<dbReference type="Proteomes" id="UP000559626">
    <property type="component" value="Unassembled WGS sequence"/>
</dbReference>
<accession>A0A7Y0AG81</accession>
<dbReference type="Pfam" id="PF08922">
    <property type="entry name" value="DUF1905"/>
    <property type="match status" value="1"/>
</dbReference>
<dbReference type="EMBL" id="JABBGH010000002">
    <property type="protein sequence ID" value="NML66530.1"/>
    <property type="molecule type" value="Genomic_DNA"/>
</dbReference>
<dbReference type="InterPro" id="IPR015018">
    <property type="entry name" value="DUF1905"/>
</dbReference>
<protein>
    <submittedName>
        <fullName evidence="2">DUF1905 domain-containing protein</fullName>
    </submittedName>
</protein>
<organism evidence="2 3">
    <name type="scientific">Hymenobacter polaris</name>
    <dbReference type="NCBI Taxonomy" id="2682546"/>
    <lineage>
        <taxon>Bacteria</taxon>
        <taxon>Pseudomonadati</taxon>
        <taxon>Bacteroidota</taxon>
        <taxon>Cytophagia</taxon>
        <taxon>Cytophagales</taxon>
        <taxon>Hymenobacteraceae</taxon>
        <taxon>Hymenobacter</taxon>
    </lineage>
</organism>
<dbReference type="AlphaFoldDB" id="A0A7Y0AG81"/>
<dbReference type="Gene3D" id="2.40.30.100">
    <property type="entry name" value="AF2212/PG0164-like"/>
    <property type="match status" value="1"/>
</dbReference>
<evidence type="ECO:0000256" key="1">
    <source>
        <dbReference type="SAM" id="MobiDB-lite"/>
    </source>
</evidence>
<proteinExistence type="predicted"/>
<evidence type="ECO:0000313" key="2">
    <source>
        <dbReference type="EMBL" id="NML66530.1"/>
    </source>
</evidence>
<name>A0A7Y0AG81_9BACT</name>
<keyword evidence="3" id="KW-1185">Reference proteome</keyword>
<dbReference type="SUPFAM" id="SSF141694">
    <property type="entry name" value="AF2212/PG0164-like"/>
    <property type="match status" value="1"/>
</dbReference>
<reference evidence="2 3" key="1">
    <citation type="submission" date="2020-04" db="EMBL/GenBank/DDBJ databases">
        <title>Hymenobacter polaris sp. nov., isolated from Arctic soil.</title>
        <authorList>
            <person name="Dahal R.H."/>
        </authorList>
    </citation>
    <scope>NUCLEOTIDE SEQUENCE [LARGE SCALE GENOMIC DNA]</scope>
    <source>
        <strain evidence="2 3">RP-2-7</strain>
    </source>
</reference>
<dbReference type="InterPro" id="IPR037079">
    <property type="entry name" value="AF2212/PG0164-like_sf"/>
</dbReference>
<dbReference type="Pfam" id="PF13376">
    <property type="entry name" value="OmdA"/>
    <property type="match status" value="1"/>
</dbReference>
<evidence type="ECO:0000313" key="3">
    <source>
        <dbReference type="Proteomes" id="UP000559626"/>
    </source>
</evidence>
<dbReference type="RefSeq" id="WP_169532166.1">
    <property type="nucleotide sequence ID" value="NZ_JABBGH010000002.1"/>
</dbReference>
<gene>
    <name evidence="2" type="ORF">HHL22_15080</name>
</gene>
<sequence>MPCAAPAAAPAWRSPLGVAARQKRRQGQLSGPRRQASRTGTFAGHNQAGSVGSFLSMTDFEHEFEEALEADPHTGELLVLVPFSVAEVYGTKGELPVRTRIEGFPYLGELTPYGEGYHALIVPRAVRRAVGKTVGDVLRVALSRDPDERVVPLPDDLAAALANEPAALAFYKKLPQPDQRAYVRYLAGAKRPDERGKRLQETVYRLGQGLKRK</sequence>
<feature type="region of interest" description="Disordered" evidence="1">
    <location>
        <begin position="16"/>
        <end position="47"/>
    </location>
</feature>
<comment type="caution">
    <text evidence="2">The sequence shown here is derived from an EMBL/GenBank/DDBJ whole genome shotgun (WGS) entry which is preliminary data.</text>
</comment>